<accession>A0AAJ5ZE25</accession>
<protein>
    <submittedName>
        <fullName evidence="3">Uncharacterized protein</fullName>
    </submittedName>
</protein>
<dbReference type="EMBL" id="CP046147">
    <property type="protein sequence ID" value="WFG39220.1"/>
    <property type="molecule type" value="Genomic_DNA"/>
</dbReference>
<name>A0AAJ5ZE25_9CHLR</name>
<sequence length="131" mass="13666">MKIAVALAVAVGIIFGVGFAVLQNSQSSGDSTDSSAKINDAEGDPRKDLPIDVLKALPDEELAEIFPEKAEAILNPEAFDQIKTGGSKSDDPEYLRAVLQKMGVSAPDGATTAELQELVANAESSYAESGK</sequence>
<dbReference type="Proteomes" id="UP001321249">
    <property type="component" value="Unassembled WGS sequence"/>
</dbReference>
<evidence type="ECO:0000313" key="3">
    <source>
        <dbReference type="EMBL" id="WFG39220.1"/>
    </source>
</evidence>
<gene>
    <name evidence="2" type="ORF">GKO46_03090</name>
    <name evidence="3" type="ORF">GKO48_06170</name>
</gene>
<reference evidence="3" key="2">
    <citation type="journal article" date="2023" name="Nat. Commun.">
        <title>Cultivation of marine bacteria of the SAR202 clade.</title>
        <authorList>
            <person name="Lim Y."/>
            <person name="Seo J.H."/>
            <person name="Giovannoni S.J."/>
            <person name="Kang I."/>
            <person name="Cho J.C."/>
        </authorList>
    </citation>
    <scope>NUCLEOTIDE SEQUENCE</scope>
    <source>
        <strain evidence="3">JH1073</strain>
    </source>
</reference>
<reference evidence="4 5" key="1">
    <citation type="submission" date="2019-11" db="EMBL/GenBank/DDBJ databases">
        <authorList>
            <person name="Cho J.-C."/>
        </authorList>
    </citation>
    <scope>NUCLEOTIDE SEQUENCE [LARGE SCALE GENOMIC DNA]</scope>
    <source>
        <strain evidence="3 4">JH1073</strain>
        <strain evidence="2 5">JH702</strain>
    </source>
</reference>
<dbReference type="RefSeq" id="WP_342822691.1">
    <property type="nucleotide sequence ID" value="NZ_CP046146.1"/>
</dbReference>
<proteinExistence type="predicted"/>
<feature type="compositionally biased region" description="Basic and acidic residues" evidence="1">
    <location>
        <begin position="39"/>
        <end position="48"/>
    </location>
</feature>
<reference evidence="4" key="3">
    <citation type="submission" date="2023-06" db="EMBL/GenBank/DDBJ databases">
        <title>Pangenomics reveal diversification of enzyme families and niche specialization in globally abundant SAR202 bacteria.</title>
        <authorList>
            <person name="Saw J.H.W."/>
        </authorList>
    </citation>
    <scope>NUCLEOTIDE SEQUENCE [LARGE SCALE GENOMIC DNA]</scope>
    <source>
        <strain evidence="4">JH1073</strain>
    </source>
</reference>
<dbReference type="EMBL" id="WMBE01000001">
    <property type="protein sequence ID" value="MDG0866054.1"/>
    <property type="molecule type" value="Genomic_DNA"/>
</dbReference>
<evidence type="ECO:0000313" key="2">
    <source>
        <dbReference type="EMBL" id="MDG0866054.1"/>
    </source>
</evidence>
<dbReference type="AlphaFoldDB" id="A0AAJ5ZE25"/>
<evidence type="ECO:0000256" key="1">
    <source>
        <dbReference type="SAM" id="MobiDB-lite"/>
    </source>
</evidence>
<feature type="compositionally biased region" description="Low complexity" evidence="1">
    <location>
        <begin position="25"/>
        <end position="35"/>
    </location>
</feature>
<organism evidence="3 4">
    <name type="scientific">Candidatus Lucifugimonas marina</name>
    <dbReference type="NCBI Taxonomy" id="3038979"/>
    <lineage>
        <taxon>Bacteria</taxon>
        <taxon>Bacillati</taxon>
        <taxon>Chloroflexota</taxon>
        <taxon>Dehalococcoidia</taxon>
        <taxon>SAR202 cluster</taxon>
        <taxon>Candidatus Lucifugimonadales</taxon>
        <taxon>Candidatus Lucifugimonadaceae</taxon>
        <taxon>Candidatus Lucifugimonas</taxon>
    </lineage>
</organism>
<keyword evidence="4" id="KW-1185">Reference proteome</keyword>
<evidence type="ECO:0000313" key="5">
    <source>
        <dbReference type="Proteomes" id="UP001321249"/>
    </source>
</evidence>
<evidence type="ECO:0000313" key="4">
    <source>
        <dbReference type="Proteomes" id="UP001219901"/>
    </source>
</evidence>
<feature type="region of interest" description="Disordered" evidence="1">
    <location>
        <begin position="25"/>
        <end position="48"/>
    </location>
</feature>
<dbReference type="Proteomes" id="UP001219901">
    <property type="component" value="Chromosome"/>
</dbReference>